<sequence>MTDKTEAIRRAREVVALLEREGNPKAADSVRAVIQELEYIDGLAKEYHGKLSEYVQHFDQKEEELRQREAQLSARQAAPDWIEDLAQSWDECMYDAPGEMIDIGASIRKAASRAAPPPPEREPKCWCETCRPVTLSDMRMVLCPNCGNKRCPKATHHDNACTNSNAPGQPGSSWEHVKPHGATNDNP</sequence>
<organism evidence="2 3">
    <name type="scientific">Comamonas squillarum</name>
    <dbReference type="NCBI Taxonomy" id="2977320"/>
    <lineage>
        <taxon>Bacteria</taxon>
        <taxon>Pseudomonadati</taxon>
        <taxon>Pseudomonadota</taxon>
        <taxon>Betaproteobacteria</taxon>
        <taxon>Burkholderiales</taxon>
        <taxon>Comamonadaceae</taxon>
        <taxon>Comamonas</taxon>
    </lineage>
</organism>
<dbReference type="RefSeq" id="WP_260719877.1">
    <property type="nucleotide sequence ID" value="NZ_CP104377.1"/>
</dbReference>
<evidence type="ECO:0000313" key="3">
    <source>
        <dbReference type="Proteomes" id="UP001058290"/>
    </source>
</evidence>
<evidence type="ECO:0000256" key="1">
    <source>
        <dbReference type="SAM" id="MobiDB-lite"/>
    </source>
</evidence>
<accession>A0ABY6A1R1</accession>
<dbReference type="EMBL" id="CP104377">
    <property type="protein sequence ID" value="UXC20066.1"/>
    <property type="molecule type" value="Genomic_DNA"/>
</dbReference>
<protein>
    <submittedName>
        <fullName evidence="2">Uncharacterized protein</fullName>
    </submittedName>
</protein>
<name>A0ABY6A1R1_9BURK</name>
<dbReference type="Proteomes" id="UP001058290">
    <property type="component" value="Chromosome"/>
</dbReference>
<feature type="region of interest" description="Disordered" evidence="1">
    <location>
        <begin position="162"/>
        <end position="187"/>
    </location>
</feature>
<evidence type="ECO:0000313" key="2">
    <source>
        <dbReference type="EMBL" id="UXC20066.1"/>
    </source>
</evidence>
<gene>
    <name evidence="2" type="ORF">N4T19_08140</name>
</gene>
<keyword evidence="3" id="KW-1185">Reference proteome</keyword>
<reference evidence="2" key="1">
    <citation type="submission" date="2022-09" db="EMBL/GenBank/DDBJ databases">
        <title>Bacterial diversity in gut of crayfish and pufferfish.</title>
        <authorList>
            <person name="Huang Y."/>
        </authorList>
    </citation>
    <scope>NUCLEOTIDE SEQUENCE</scope>
    <source>
        <strain evidence="2">PR12</strain>
    </source>
</reference>
<proteinExistence type="predicted"/>
<feature type="compositionally biased region" description="Polar residues" evidence="1">
    <location>
        <begin position="162"/>
        <end position="172"/>
    </location>
</feature>